<accession>X1TAX2</accession>
<comment type="caution">
    <text evidence="1">The sequence shown here is derived from an EMBL/GenBank/DDBJ whole genome shotgun (WGS) entry which is preliminary data.</text>
</comment>
<dbReference type="EMBL" id="BARW01024045">
    <property type="protein sequence ID" value="GAI88501.1"/>
    <property type="molecule type" value="Genomic_DNA"/>
</dbReference>
<protein>
    <submittedName>
        <fullName evidence="1">Uncharacterized protein</fullName>
    </submittedName>
</protein>
<reference evidence="1" key="1">
    <citation type="journal article" date="2014" name="Front. Microbiol.">
        <title>High frequency of phylogenetically diverse reductive dehalogenase-homologous genes in deep subseafloor sedimentary metagenomes.</title>
        <authorList>
            <person name="Kawai M."/>
            <person name="Futagami T."/>
            <person name="Toyoda A."/>
            <person name="Takaki Y."/>
            <person name="Nishi S."/>
            <person name="Hori S."/>
            <person name="Arai W."/>
            <person name="Tsubouchi T."/>
            <person name="Morono Y."/>
            <person name="Uchiyama I."/>
            <person name="Ito T."/>
            <person name="Fujiyama A."/>
            <person name="Inagaki F."/>
            <person name="Takami H."/>
        </authorList>
    </citation>
    <scope>NUCLEOTIDE SEQUENCE</scope>
    <source>
        <strain evidence="1">Expedition CK06-06</strain>
    </source>
</reference>
<sequence length="66" mass="7810">MYIIKYRVVVFDYQNNNLTFNQTIFSLEILNTSRNINTRSQNTLKKCAIIFCRTFRAIIISIESTI</sequence>
<name>X1TAX2_9ZZZZ</name>
<evidence type="ECO:0000313" key="1">
    <source>
        <dbReference type="EMBL" id="GAI88501.1"/>
    </source>
</evidence>
<gene>
    <name evidence="1" type="ORF">S12H4_39729</name>
</gene>
<organism evidence="1">
    <name type="scientific">marine sediment metagenome</name>
    <dbReference type="NCBI Taxonomy" id="412755"/>
    <lineage>
        <taxon>unclassified sequences</taxon>
        <taxon>metagenomes</taxon>
        <taxon>ecological metagenomes</taxon>
    </lineage>
</organism>
<proteinExistence type="predicted"/>
<dbReference type="AlphaFoldDB" id="X1TAX2"/>